<dbReference type="InterPro" id="IPR039055">
    <property type="entry name" value="MCU_fam"/>
</dbReference>
<dbReference type="InterPro" id="IPR006769">
    <property type="entry name" value="MCU_C"/>
</dbReference>
<dbReference type="GO" id="GO:0005262">
    <property type="term" value="F:calcium channel activity"/>
    <property type="evidence" value="ECO:0007669"/>
    <property type="project" value="TreeGrafter"/>
</dbReference>
<dbReference type="AlphaFoldDB" id="A0A5A7PEL9"/>
<evidence type="ECO:0000256" key="4">
    <source>
        <dbReference type="ARBA" id="ARBA00022568"/>
    </source>
</evidence>
<keyword evidence="5" id="KW-0812">Transmembrane</keyword>
<dbReference type="OrthoDB" id="278338at2759"/>
<dbReference type="GO" id="GO:0051560">
    <property type="term" value="P:mitochondrial calcium ion homeostasis"/>
    <property type="evidence" value="ECO:0007669"/>
    <property type="project" value="InterPro"/>
</dbReference>
<evidence type="ECO:0000256" key="3">
    <source>
        <dbReference type="ARBA" id="ARBA00022448"/>
    </source>
</evidence>
<dbReference type="GO" id="GO:1990246">
    <property type="term" value="C:uniplex complex"/>
    <property type="evidence" value="ECO:0007669"/>
    <property type="project" value="TreeGrafter"/>
</dbReference>
<evidence type="ECO:0000259" key="10">
    <source>
        <dbReference type="Pfam" id="PF04678"/>
    </source>
</evidence>
<reference evidence="12" key="1">
    <citation type="journal article" date="2019" name="Curr. Biol.">
        <title>Genome Sequence of Striga asiatica Provides Insight into the Evolution of Plant Parasitism.</title>
        <authorList>
            <person name="Yoshida S."/>
            <person name="Kim S."/>
            <person name="Wafula E.K."/>
            <person name="Tanskanen J."/>
            <person name="Kim Y.M."/>
            <person name="Honaas L."/>
            <person name="Yang Z."/>
            <person name="Spallek T."/>
            <person name="Conn C.E."/>
            <person name="Ichihashi Y."/>
            <person name="Cheong K."/>
            <person name="Cui S."/>
            <person name="Der J.P."/>
            <person name="Gundlach H."/>
            <person name="Jiao Y."/>
            <person name="Hori C."/>
            <person name="Ishida J.K."/>
            <person name="Kasahara H."/>
            <person name="Kiba T."/>
            <person name="Kim M.S."/>
            <person name="Koo N."/>
            <person name="Laohavisit A."/>
            <person name="Lee Y.H."/>
            <person name="Lumba S."/>
            <person name="McCourt P."/>
            <person name="Mortimer J.C."/>
            <person name="Mutuku J.M."/>
            <person name="Nomura T."/>
            <person name="Sasaki-Sekimoto Y."/>
            <person name="Seto Y."/>
            <person name="Wang Y."/>
            <person name="Wakatake T."/>
            <person name="Sakakibara H."/>
            <person name="Demura T."/>
            <person name="Yamaguchi S."/>
            <person name="Yoneyama K."/>
            <person name="Manabe R.I."/>
            <person name="Nelson D.C."/>
            <person name="Schulman A.H."/>
            <person name="Timko M.P."/>
            <person name="dePamphilis C.W."/>
            <person name="Choi D."/>
            <person name="Shirasu K."/>
        </authorList>
    </citation>
    <scope>NUCLEOTIDE SEQUENCE [LARGE SCALE GENOMIC DNA]</scope>
    <source>
        <strain evidence="12">cv. UVA1</strain>
    </source>
</reference>
<proteinExistence type="inferred from homology"/>
<keyword evidence="3" id="KW-0813">Transport</keyword>
<dbReference type="EMBL" id="BKCP01004406">
    <property type="protein sequence ID" value="GER31018.1"/>
    <property type="molecule type" value="Genomic_DNA"/>
</dbReference>
<accession>A0A5A7PEL9</accession>
<evidence type="ECO:0000256" key="1">
    <source>
        <dbReference type="ARBA" id="ARBA00004141"/>
    </source>
</evidence>
<dbReference type="PANTHER" id="PTHR13462:SF31">
    <property type="entry name" value="CALCIUM UNIPORTER PROTEIN 1, MITOCHONDRIAL"/>
    <property type="match status" value="1"/>
</dbReference>
<keyword evidence="9" id="KW-0472">Membrane</keyword>
<keyword evidence="8" id="KW-0406">Ion transport</keyword>
<gene>
    <name evidence="11" type="ORF">STAS_06991</name>
</gene>
<sequence length="351" mass="39301">MLPQRLFRVSRFTNAAVTNCRISSPFAAAQAGATSSLASDPGDDGVFQRFLNNQSPPAAAAADLRFLPSGETLLEKLRGMDIARQRIRLDALRPPPAAEAEAEEKESPPEGAITVKDAVKILRLSQLEAVKSRLRQIERNCIPYPEFVQICARDCSSVDQGLEFAKMLDQSGNVIVLGNTVFLRPEQLVKAVRGLIPVPTPAPAIDDSRMQELRELEKKKSEIDSKAKSLVQRELWCGLAYLIVQTATFMRLTFWELSWDVMEPICFCATSLYFTGGYAFFLRTSKEPSFEGFFQSRFAAKQKKLIKAERFNIERYNELKKVCYPYSSDEETGNKNVMLTSSYRSSSPAVL</sequence>
<keyword evidence="7" id="KW-1133">Transmembrane helix</keyword>
<evidence type="ECO:0000256" key="8">
    <source>
        <dbReference type="ARBA" id="ARBA00023065"/>
    </source>
</evidence>
<keyword evidence="4" id="KW-0109">Calcium transport</keyword>
<comment type="caution">
    <text evidence="11">The sequence shown here is derived from an EMBL/GenBank/DDBJ whole genome shotgun (WGS) entry which is preliminary data.</text>
</comment>
<dbReference type="PANTHER" id="PTHR13462">
    <property type="entry name" value="CALCIUM UNIPORTER PROTEIN, MITOCHONDRIAL"/>
    <property type="match status" value="1"/>
</dbReference>
<evidence type="ECO:0000256" key="9">
    <source>
        <dbReference type="ARBA" id="ARBA00023136"/>
    </source>
</evidence>
<evidence type="ECO:0000256" key="5">
    <source>
        <dbReference type="ARBA" id="ARBA00022692"/>
    </source>
</evidence>
<dbReference type="GO" id="GO:0015292">
    <property type="term" value="F:uniporter activity"/>
    <property type="evidence" value="ECO:0007669"/>
    <property type="project" value="TreeGrafter"/>
</dbReference>
<dbReference type="GO" id="GO:0036444">
    <property type="term" value="P:calcium import into the mitochondrion"/>
    <property type="evidence" value="ECO:0007669"/>
    <property type="project" value="TreeGrafter"/>
</dbReference>
<comment type="similarity">
    <text evidence="2">Belongs to the MCU (TC 1.A.77) family.</text>
</comment>
<name>A0A5A7PEL9_STRAF</name>
<comment type="subcellular location">
    <subcellularLocation>
        <location evidence="1">Membrane</location>
        <topology evidence="1">Multi-pass membrane protein</topology>
    </subcellularLocation>
</comment>
<keyword evidence="12" id="KW-1185">Reference proteome</keyword>
<evidence type="ECO:0000313" key="11">
    <source>
        <dbReference type="EMBL" id="GER31018.1"/>
    </source>
</evidence>
<evidence type="ECO:0000313" key="12">
    <source>
        <dbReference type="Proteomes" id="UP000325081"/>
    </source>
</evidence>
<dbReference type="Proteomes" id="UP000325081">
    <property type="component" value="Unassembled WGS sequence"/>
</dbReference>
<keyword evidence="6" id="KW-0106">Calcium</keyword>
<evidence type="ECO:0000256" key="6">
    <source>
        <dbReference type="ARBA" id="ARBA00022837"/>
    </source>
</evidence>
<evidence type="ECO:0000256" key="2">
    <source>
        <dbReference type="ARBA" id="ARBA00005653"/>
    </source>
</evidence>
<organism evidence="11 12">
    <name type="scientific">Striga asiatica</name>
    <name type="common">Asiatic witchweed</name>
    <name type="synonym">Buchnera asiatica</name>
    <dbReference type="NCBI Taxonomy" id="4170"/>
    <lineage>
        <taxon>Eukaryota</taxon>
        <taxon>Viridiplantae</taxon>
        <taxon>Streptophyta</taxon>
        <taxon>Embryophyta</taxon>
        <taxon>Tracheophyta</taxon>
        <taxon>Spermatophyta</taxon>
        <taxon>Magnoliopsida</taxon>
        <taxon>eudicotyledons</taxon>
        <taxon>Gunneridae</taxon>
        <taxon>Pentapetalae</taxon>
        <taxon>asterids</taxon>
        <taxon>lamiids</taxon>
        <taxon>Lamiales</taxon>
        <taxon>Orobanchaceae</taxon>
        <taxon>Buchnereae</taxon>
        <taxon>Striga</taxon>
    </lineage>
</organism>
<feature type="domain" description="Calcium uniporter protein C-terminal" evidence="10">
    <location>
        <begin position="159"/>
        <end position="319"/>
    </location>
</feature>
<protein>
    <recommendedName>
        <fullName evidence="10">Calcium uniporter protein C-terminal domain-containing protein</fullName>
    </recommendedName>
</protein>
<dbReference type="Pfam" id="PF04678">
    <property type="entry name" value="MCU"/>
    <property type="match status" value="1"/>
</dbReference>
<evidence type="ECO:0000256" key="7">
    <source>
        <dbReference type="ARBA" id="ARBA00022989"/>
    </source>
</evidence>